<feature type="region of interest" description="Disordered" evidence="1">
    <location>
        <begin position="97"/>
        <end position="121"/>
    </location>
</feature>
<proteinExistence type="predicted"/>
<accession>A0A0E0I9J9</accession>
<dbReference type="OMA" id="DCGPKAA"/>
<dbReference type="Proteomes" id="UP000006591">
    <property type="component" value="Chromosome 8"/>
</dbReference>
<organism evidence="2">
    <name type="scientific">Oryza nivara</name>
    <name type="common">Indian wild rice</name>
    <name type="synonym">Oryza sativa f. spontanea</name>
    <dbReference type="NCBI Taxonomy" id="4536"/>
    <lineage>
        <taxon>Eukaryota</taxon>
        <taxon>Viridiplantae</taxon>
        <taxon>Streptophyta</taxon>
        <taxon>Embryophyta</taxon>
        <taxon>Tracheophyta</taxon>
        <taxon>Spermatophyta</taxon>
        <taxon>Magnoliopsida</taxon>
        <taxon>Liliopsida</taxon>
        <taxon>Poales</taxon>
        <taxon>Poaceae</taxon>
        <taxon>BOP clade</taxon>
        <taxon>Oryzoideae</taxon>
        <taxon>Oryzeae</taxon>
        <taxon>Oryzinae</taxon>
        <taxon>Oryza</taxon>
    </lineage>
</organism>
<evidence type="ECO:0000313" key="3">
    <source>
        <dbReference type="Proteomes" id="UP000006591"/>
    </source>
</evidence>
<evidence type="ECO:0000256" key="1">
    <source>
        <dbReference type="SAM" id="MobiDB-lite"/>
    </source>
</evidence>
<dbReference type="HOGENOM" id="CLU_1984999_0_0_1"/>
<protein>
    <submittedName>
        <fullName evidence="2">Uncharacterized protein</fullName>
    </submittedName>
</protein>
<dbReference type="EnsemblPlants" id="ONIVA08G09340.1">
    <property type="protein sequence ID" value="ONIVA08G09340.1"/>
    <property type="gene ID" value="ONIVA08G09340"/>
</dbReference>
<name>A0A0E0I9J9_ORYNI</name>
<dbReference type="AlphaFoldDB" id="A0A0E0I9J9"/>
<sequence>MSEAVACGPRGAEGGSTSSGPKTTDDGATKLWIKLAGRGVTAREEEAPLPLPPPIFLTTGDLSSFPNDSSGASPLPFCVATSPSPASAQPLCRHYRRRPLSDPLSPFPEGRGTKDCGPKAANLIMNL</sequence>
<keyword evidence="3" id="KW-1185">Reference proteome</keyword>
<dbReference type="Gramene" id="ONIVA08G09340.1">
    <property type="protein sequence ID" value="ONIVA08G09340.1"/>
    <property type="gene ID" value="ONIVA08G09340"/>
</dbReference>
<feature type="region of interest" description="Disordered" evidence="1">
    <location>
        <begin position="1"/>
        <end position="28"/>
    </location>
</feature>
<reference evidence="2" key="2">
    <citation type="submission" date="2018-04" db="EMBL/GenBank/DDBJ databases">
        <title>OnivRS2 (Oryza nivara Reference Sequence Version 2).</title>
        <authorList>
            <person name="Zhang J."/>
            <person name="Kudrna D."/>
            <person name="Lee S."/>
            <person name="Talag J."/>
            <person name="Rajasekar S."/>
            <person name="Welchert J."/>
            <person name="Hsing Y.-I."/>
            <person name="Wing R.A."/>
        </authorList>
    </citation>
    <scope>NUCLEOTIDE SEQUENCE [LARGE SCALE GENOMIC DNA]</scope>
    <source>
        <strain evidence="2">SL10</strain>
    </source>
</reference>
<evidence type="ECO:0000313" key="2">
    <source>
        <dbReference type="EnsemblPlants" id="ONIVA08G09340.1"/>
    </source>
</evidence>
<reference evidence="2" key="1">
    <citation type="submission" date="2015-04" db="UniProtKB">
        <authorList>
            <consortium name="EnsemblPlants"/>
        </authorList>
    </citation>
    <scope>IDENTIFICATION</scope>
    <source>
        <strain evidence="2">SL10</strain>
    </source>
</reference>